<dbReference type="InterPro" id="IPR019619">
    <property type="entry name" value="DUF2490"/>
</dbReference>
<keyword evidence="2" id="KW-1185">Reference proteome</keyword>
<sequence>MSTLFSHMSRFSLMHQKIRVFLILGLFFLASKGNAQDNKSILWLDLNANHYLNENTQVVSDVRFRQGINSSLQQTHLRAGLRKNILQNFDMTAGAGYFKTLGSEKEIVRSNEYRFHQDFRYKHRHIGKIKYIYIARLRFEERFFSDTFFGEDTKSSYRWRINSQFQFPIRIPVISYNYFDLKVFDEIFSNFESKKESSFINNNRLGVALKYQLTSTTALEGSYIWEQSFGENIIELGEATNIFRLSMYLTL</sequence>
<evidence type="ECO:0000313" key="1">
    <source>
        <dbReference type="EMBL" id="PWJ42812.1"/>
    </source>
</evidence>
<comment type="caution">
    <text evidence="1">The sequence shown here is derived from an EMBL/GenBank/DDBJ whole genome shotgun (WGS) entry which is preliminary data.</text>
</comment>
<dbReference type="Pfam" id="PF10677">
    <property type="entry name" value="DUF2490"/>
    <property type="match status" value="1"/>
</dbReference>
<reference evidence="1 2" key="1">
    <citation type="submission" date="2018-03" db="EMBL/GenBank/DDBJ databases">
        <title>Genomic Encyclopedia of Archaeal and Bacterial Type Strains, Phase II (KMG-II): from individual species to whole genera.</title>
        <authorList>
            <person name="Goeker M."/>
        </authorList>
    </citation>
    <scope>NUCLEOTIDE SEQUENCE [LARGE SCALE GENOMIC DNA]</scope>
    <source>
        <strain evidence="1 2">DSM 28229</strain>
    </source>
</reference>
<evidence type="ECO:0000313" key="2">
    <source>
        <dbReference type="Proteomes" id="UP000245535"/>
    </source>
</evidence>
<gene>
    <name evidence="1" type="ORF">BC781_102358</name>
</gene>
<name>A0A315ZBY6_SEDFL</name>
<protein>
    <submittedName>
        <fullName evidence="1">Uncharacterized protein DUF2490</fullName>
    </submittedName>
</protein>
<dbReference type="Proteomes" id="UP000245535">
    <property type="component" value="Unassembled WGS sequence"/>
</dbReference>
<accession>A0A315ZBY6</accession>
<dbReference type="EMBL" id="QGDO01000002">
    <property type="protein sequence ID" value="PWJ42812.1"/>
    <property type="molecule type" value="Genomic_DNA"/>
</dbReference>
<proteinExistence type="predicted"/>
<dbReference type="AlphaFoldDB" id="A0A315ZBY6"/>
<organism evidence="1 2">
    <name type="scientific">Sediminitomix flava</name>
    <dbReference type="NCBI Taxonomy" id="379075"/>
    <lineage>
        <taxon>Bacteria</taxon>
        <taxon>Pseudomonadati</taxon>
        <taxon>Bacteroidota</taxon>
        <taxon>Cytophagia</taxon>
        <taxon>Cytophagales</taxon>
        <taxon>Flammeovirgaceae</taxon>
        <taxon>Sediminitomix</taxon>
    </lineage>
</organism>